<comment type="caution">
    <text evidence="3">The sequence shown here is derived from an EMBL/GenBank/DDBJ whole genome shotgun (WGS) entry which is preliminary data.</text>
</comment>
<dbReference type="PANTHER" id="PTHR42736">
    <property type="entry name" value="PROTEIN-GLUTAMINE GAMMA-GLUTAMYLTRANSFERASE"/>
    <property type="match status" value="1"/>
</dbReference>
<protein>
    <recommendedName>
        <fullName evidence="2">Transglutaminase-like domain-containing protein</fullName>
    </recommendedName>
</protein>
<keyword evidence="1" id="KW-1133">Transmembrane helix</keyword>
<dbReference type="InterPro" id="IPR038765">
    <property type="entry name" value="Papain-like_cys_pep_sf"/>
</dbReference>
<evidence type="ECO:0000256" key="1">
    <source>
        <dbReference type="SAM" id="Phobius"/>
    </source>
</evidence>
<feature type="domain" description="Transglutaminase-like" evidence="2">
    <location>
        <begin position="408"/>
        <end position="478"/>
    </location>
</feature>
<evidence type="ECO:0000313" key="3">
    <source>
        <dbReference type="EMBL" id="PZN73555.1"/>
    </source>
</evidence>
<dbReference type="SUPFAM" id="SSF54001">
    <property type="entry name" value="Cysteine proteinases"/>
    <property type="match status" value="1"/>
</dbReference>
<evidence type="ECO:0000313" key="4">
    <source>
        <dbReference type="Proteomes" id="UP000249396"/>
    </source>
</evidence>
<dbReference type="AlphaFoldDB" id="A0A2W4QN47"/>
<accession>A0A2W4QN47</accession>
<reference evidence="3 4" key="1">
    <citation type="journal article" date="2018" name="Aquat. Microb. Ecol.">
        <title>Gammaproteobacterial methanotrophs dominate.</title>
        <authorList>
            <person name="Rissanen A.J."/>
            <person name="Saarenheimo J."/>
            <person name="Tiirola M."/>
            <person name="Peura S."/>
            <person name="Aalto S.L."/>
            <person name="Karvinen A."/>
            <person name="Nykanen H."/>
        </authorList>
    </citation>
    <scope>NUCLEOTIDE SEQUENCE [LARGE SCALE GENOMIC DNA]</scope>
    <source>
        <strain evidence="3">AMbin10</strain>
    </source>
</reference>
<keyword evidence="1" id="KW-0472">Membrane</keyword>
<organism evidence="3 4">
    <name type="scientific">Candidatus Methylumidiphilus alinenensis</name>
    <dbReference type="NCBI Taxonomy" id="2202197"/>
    <lineage>
        <taxon>Bacteria</taxon>
        <taxon>Pseudomonadati</taxon>
        <taxon>Pseudomonadota</taxon>
        <taxon>Gammaproteobacteria</taxon>
        <taxon>Methylococcales</taxon>
        <taxon>Candidatus Methylumidiphilus</taxon>
    </lineage>
</organism>
<keyword evidence="1" id="KW-0812">Transmembrane</keyword>
<dbReference type="Gene3D" id="3.10.620.30">
    <property type="match status" value="1"/>
</dbReference>
<gene>
    <name evidence="3" type="ORF">DM484_22430</name>
</gene>
<dbReference type="InterPro" id="IPR002931">
    <property type="entry name" value="Transglutaminase-like"/>
</dbReference>
<dbReference type="PANTHER" id="PTHR42736:SF1">
    <property type="entry name" value="PROTEIN-GLUTAMINE GAMMA-GLUTAMYLTRANSFERASE"/>
    <property type="match status" value="1"/>
</dbReference>
<proteinExistence type="predicted"/>
<feature type="transmembrane region" description="Helical" evidence="1">
    <location>
        <begin position="169"/>
        <end position="186"/>
    </location>
</feature>
<evidence type="ECO:0000259" key="2">
    <source>
        <dbReference type="SMART" id="SM00460"/>
    </source>
</evidence>
<feature type="transmembrane region" description="Helical" evidence="1">
    <location>
        <begin position="23"/>
        <end position="42"/>
    </location>
</feature>
<dbReference type="Pfam" id="PF01841">
    <property type="entry name" value="Transglut_core"/>
    <property type="match status" value="1"/>
</dbReference>
<name>A0A2W4QN47_9GAMM</name>
<sequence length="615" mass="70867">MELKYPALSLPLALLFWGWQSEMLPLAAVILILAILSLKTPWRWEMGMAEFHRVGDLATVLFGFAIVYFYSTDGDTPPIYQILRWLPVLSSPLLFGQIYSMGQLLPLSSLFYSMRRYANPSKLDIRLPYAFLCILSAGSGNPDDQSYYIGVTAFVLWVLWFNRPKRQPLIVWLLCFALAVILGYGIQTGHVKLQAEAEEWAADWFTAWEPDPFKARTAIGDRGNLKLSSRVLLKVYSDQPLHHPLLLKEATYDRYSDQHWYVSNALFLPYTPSQQNGPYQITVLHLLAQHSVLLAMPSGMSGVDGPWQNDLLRNRLGTIKWMETPPVTRYRVAYDPNVKDSTGPTTFDTQLPQETSEMLAPLARDLNLRRLQPEQAVATIADFFATHFAYSLDLGKPRNSGEALRDFLYRRHAGHCEYFATATTLLLRTAAIPARYVVGYSVQEFDWDGKAYLVRKRHAHAWTEAYVNGAWQTLDNTPTRWAEEEAKADPWWQPVADVWSSWAIAIKVWRWERGQHPQQGFPWWGWLMLPLGVWLGWRLYRSRKKVANPLSTDPSSRLPDQPKDLEYSRLEQKILASGHPPRNPGETPLRWLRRLGLEIHEQEVLEFYRRRYGGE</sequence>
<dbReference type="InterPro" id="IPR052901">
    <property type="entry name" value="Bact_TGase-like"/>
</dbReference>
<dbReference type="SMART" id="SM00460">
    <property type="entry name" value="TGc"/>
    <property type="match status" value="1"/>
</dbReference>
<feature type="transmembrane region" description="Helical" evidence="1">
    <location>
        <begin position="146"/>
        <end position="162"/>
    </location>
</feature>
<dbReference type="Proteomes" id="UP000249396">
    <property type="component" value="Unassembled WGS sequence"/>
</dbReference>
<dbReference type="EMBL" id="QJPH01000454">
    <property type="protein sequence ID" value="PZN73555.1"/>
    <property type="molecule type" value="Genomic_DNA"/>
</dbReference>
<feature type="transmembrane region" description="Helical" evidence="1">
    <location>
        <begin position="54"/>
        <end position="70"/>
    </location>
</feature>